<proteinExistence type="predicted"/>
<dbReference type="InterPro" id="IPR008780">
    <property type="entry name" value="Plasmodium_Vir"/>
</dbReference>
<evidence type="ECO:0000313" key="4">
    <source>
        <dbReference type="Proteomes" id="UP000078555"/>
    </source>
</evidence>
<keyword evidence="2" id="KW-1133">Transmembrane helix</keyword>
<evidence type="ECO:0000313" key="3">
    <source>
        <dbReference type="EMBL" id="SBT56780.1"/>
    </source>
</evidence>
<keyword evidence="4" id="KW-1185">Reference proteome</keyword>
<reference evidence="4" key="1">
    <citation type="submission" date="2016-05" db="EMBL/GenBank/DDBJ databases">
        <authorList>
            <person name="Naeem Raeece"/>
        </authorList>
    </citation>
    <scope>NUCLEOTIDE SEQUENCE [LARGE SCALE GENOMIC DNA]</scope>
</reference>
<dbReference type="Pfam" id="PF05795">
    <property type="entry name" value="Plasmodium_Vir"/>
    <property type="match status" value="1"/>
</dbReference>
<sequence>MYSNFSLNIKIHKEVDILKEKLPSIRHDIYWNNPVTSCKKCSLCDNVISNYKDKPWFKFFCYQLVQNLENSAEFNSYNSHEVRERRCKSLMYWMYDRVEGFYGNDVVKNKSEFITALRDVWKKFFEDNEGTHKSYRCNVPQDTEFKNLTEIKKRKTIFDHCWNYNELKGILRLPSYPNCHIFYDYLKDSLSKYNGISKGCGEDSFIMKNCSSFCTKADPDDILNSSKCRSIEISPDKQDYIKRQDCDALIKEVVPEVKYETKEVEIPVFTFSDNRAIILILFSLWGIFLTLFSLYKVTPFRSTPILQGAISIINEFEKNKDDGVDYVNLCDELNKYVNKQKECIDPDLKNKNMSLFNIEWKNTIKGIQTTFTTRKINRLCYWEGDKKKSVKEHVLGIYDEFRKFCIEKKQKETRNILNFQECMDYLQWINSKKERFRALDPKYSNIKEYKKYFNIRDKCNYPWLVSDKPDVICTRSTITKPKEKEGPSKSLADTDQKTTAVTQGNSPGGKNDAPAAVQPPPIGDGAPASAKVPDPSQDKSPIFQPMPLPEPAPDPKYLQFKNLYLEVIKKPFIEPHLLSKQSPKLIPDSQQFSTIIPRAINYIPMSKPTKSRASFLRELRSFTKIPSDNKEIVTMEIEPAIPDASYFRSPSMIYTLVFLAIFTIISTFYLFSKYTSFGLLFSKKKKKKRLKRQLEIKKIPEESPSFDKITNYSVNDIPHKNKTHDDNNFPIKTNRLTKIINMKI</sequence>
<gene>
    <name evidence="3" type="ORF">POVWA1_078460</name>
</gene>
<protein>
    <submittedName>
        <fullName evidence="3">PIR Superfamily Protein</fullName>
    </submittedName>
</protein>
<evidence type="ECO:0000256" key="1">
    <source>
        <dbReference type="SAM" id="MobiDB-lite"/>
    </source>
</evidence>
<dbReference type="Proteomes" id="UP000078555">
    <property type="component" value="Unassembled WGS sequence"/>
</dbReference>
<feature type="transmembrane region" description="Helical" evidence="2">
    <location>
        <begin position="276"/>
        <end position="295"/>
    </location>
</feature>
<keyword evidence="2" id="KW-0472">Membrane</keyword>
<organism evidence="3 4">
    <name type="scientific">Plasmodium ovale wallikeri</name>
    <dbReference type="NCBI Taxonomy" id="864142"/>
    <lineage>
        <taxon>Eukaryota</taxon>
        <taxon>Sar</taxon>
        <taxon>Alveolata</taxon>
        <taxon>Apicomplexa</taxon>
        <taxon>Aconoidasida</taxon>
        <taxon>Haemosporida</taxon>
        <taxon>Plasmodiidae</taxon>
        <taxon>Plasmodium</taxon>
        <taxon>Plasmodium (Plasmodium)</taxon>
    </lineage>
</organism>
<dbReference type="EMBL" id="FLRD01001198">
    <property type="protein sequence ID" value="SBT56780.1"/>
    <property type="molecule type" value="Genomic_DNA"/>
</dbReference>
<dbReference type="AlphaFoldDB" id="A0A1A9AKN3"/>
<accession>A0A1A9AKN3</accession>
<feature type="compositionally biased region" description="Basic and acidic residues" evidence="1">
    <location>
        <begin position="480"/>
        <end position="496"/>
    </location>
</feature>
<name>A0A1A9AKN3_PLAOA</name>
<evidence type="ECO:0000256" key="2">
    <source>
        <dbReference type="SAM" id="Phobius"/>
    </source>
</evidence>
<feature type="region of interest" description="Disordered" evidence="1">
    <location>
        <begin position="478"/>
        <end position="551"/>
    </location>
</feature>
<feature type="transmembrane region" description="Helical" evidence="2">
    <location>
        <begin position="652"/>
        <end position="681"/>
    </location>
</feature>
<keyword evidence="2" id="KW-0812">Transmembrane</keyword>